<name>A0AAW0KX69_QUESU</name>
<keyword evidence="1" id="KW-0675">Receptor</keyword>
<evidence type="ECO:0000313" key="2">
    <source>
        <dbReference type="Proteomes" id="UP000237347"/>
    </source>
</evidence>
<dbReference type="EMBL" id="PKMF04000211">
    <property type="protein sequence ID" value="KAK7843011.1"/>
    <property type="molecule type" value="Genomic_DNA"/>
</dbReference>
<proteinExistence type="predicted"/>
<dbReference type="Proteomes" id="UP000237347">
    <property type="component" value="Unassembled WGS sequence"/>
</dbReference>
<dbReference type="Gene3D" id="3.40.190.10">
    <property type="entry name" value="Periplasmic binding protein-like II"/>
    <property type="match status" value="1"/>
</dbReference>
<evidence type="ECO:0000313" key="1">
    <source>
        <dbReference type="EMBL" id="KAK7843011.1"/>
    </source>
</evidence>
<keyword evidence="2" id="KW-1185">Reference proteome</keyword>
<comment type="caution">
    <text evidence="1">The sequence shown here is derived from an EMBL/GenBank/DDBJ whole genome shotgun (WGS) entry which is preliminary data.</text>
</comment>
<organism evidence="1 2">
    <name type="scientific">Quercus suber</name>
    <name type="common">Cork oak</name>
    <dbReference type="NCBI Taxonomy" id="58331"/>
    <lineage>
        <taxon>Eukaryota</taxon>
        <taxon>Viridiplantae</taxon>
        <taxon>Streptophyta</taxon>
        <taxon>Embryophyta</taxon>
        <taxon>Tracheophyta</taxon>
        <taxon>Spermatophyta</taxon>
        <taxon>Magnoliopsida</taxon>
        <taxon>eudicotyledons</taxon>
        <taxon>Gunneridae</taxon>
        <taxon>Pentapetalae</taxon>
        <taxon>rosids</taxon>
        <taxon>fabids</taxon>
        <taxon>Fagales</taxon>
        <taxon>Fagaceae</taxon>
        <taxon>Quercus</taxon>
    </lineage>
</organism>
<dbReference type="SUPFAM" id="SSF53850">
    <property type="entry name" value="Periplasmic binding protein-like II"/>
    <property type="match status" value="1"/>
</dbReference>
<dbReference type="InterPro" id="IPR015683">
    <property type="entry name" value="Ionotropic_Glu_rcpt"/>
</dbReference>
<sequence>MNFDKTRLRTYKSVEECDELLSKGSANGGIAAAFDDFSCMKILLSQYCTKYTMVQSIYKTYGLGFAIFPKGSPFMSNVSRTILNVTEGEKMKEIEKTWLGDQSECSSSNTQISSGNLSLETLKDRGGIDIVQSIGTSDASPSTNCVTSPTSCSVHMEPKYTSSKYSRTPRIFSIPSQHGQSFLLVEANEQIGNLNSNQEGQRAPEIVYENY</sequence>
<dbReference type="PANTHER" id="PTHR18966">
    <property type="entry name" value="IONOTROPIC GLUTAMATE RECEPTOR"/>
    <property type="match status" value="1"/>
</dbReference>
<gene>
    <name evidence="1" type="primary">GLR2.5_0</name>
    <name evidence="1" type="ORF">CFP56_013188</name>
</gene>
<dbReference type="AlphaFoldDB" id="A0AAW0KX69"/>
<accession>A0AAW0KX69</accession>
<protein>
    <submittedName>
        <fullName evidence="1">Glutamate receptor 2.5</fullName>
    </submittedName>
</protein>
<reference evidence="1 2" key="1">
    <citation type="journal article" date="2018" name="Sci. Data">
        <title>The draft genome sequence of cork oak.</title>
        <authorList>
            <person name="Ramos A.M."/>
            <person name="Usie A."/>
            <person name="Barbosa P."/>
            <person name="Barros P.M."/>
            <person name="Capote T."/>
            <person name="Chaves I."/>
            <person name="Simoes F."/>
            <person name="Abreu I."/>
            <person name="Carrasquinho I."/>
            <person name="Faro C."/>
            <person name="Guimaraes J.B."/>
            <person name="Mendonca D."/>
            <person name="Nobrega F."/>
            <person name="Rodrigues L."/>
            <person name="Saibo N.J.M."/>
            <person name="Varela M.C."/>
            <person name="Egas C."/>
            <person name="Matos J."/>
            <person name="Miguel C.M."/>
            <person name="Oliveira M.M."/>
            <person name="Ricardo C.P."/>
            <person name="Goncalves S."/>
        </authorList>
    </citation>
    <scope>NUCLEOTIDE SEQUENCE [LARGE SCALE GENOMIC DNA]</scope>
    <source>
        <strain evidence="2">cv. HL8</strain>
    </source>
</reference>